<evidence type="ECO:0000313" key="1">
    <source>
        <dbReference type="EMBL" id="ADL51327.1"/>
    </source>
</evidence>
<dbReference type="HOGENOM" id="CLU_3402858_0_0_9"/>
<organism evidence="1 2">
    <name type="scientific">Clostridium cellulovorans (strain ATCC 35296 / DSM 3052 / OCM 3 / 743B)</name>
    <dbReference type="NCBI Taxonomy" id="573061"/>
    <lineage>
        <taxon>Bacteria</taxon>
        <taxon>Bacillati</taxon>
        <taxon>Bacillota</taxon>
        <taxon>Clostridia</taxon>
        <taxon>Eubacteriales</taxon>
        <taxon>Clostridiaceae</taxon>
        <taxon>Clostridium</taxon>
    </lineage>
</organism>
<reference evidence="1 2" key="1">
    <citation type="submission" date="2010-08" db="EMBL/GenBank/DDBJ databases">
        <title>Complete sequence of Clostridium cellulovorans 743B.</title>
        <authorList>
            <consortium name="US DOE Joint Genome Institute"/>
            <person name="Lucas S."/>
            <person name="Copeland A."/>
            <person name="Lapidus A."/>
            <person name="Cheng J.-F."/>
            <person name="Bruce D."/>
            <person name="Goodwin L."/>
            <person name="Pitluck S."/>
            <person name="Chertkov O."/>
            <person name="Detter J.C."/>
            <person name="Han C."/>
            <person name="Tapia R."/>
            <person name="Land M."/>
            <person name="Hauser L."/>
            <person name="Chang Y.-J."/>
            <person name="Jeffries C."/>
            <person name="Kyrpides N."/>
            <person name="Ivanova N."/>
            <person name="Mikhailova N."/>
            <person name="Hemme C.L."/>
            <person name="Woyke T."/>
        </authorList>
    </citation>
    <scope>NUCLEOTIDE SEQUENCE [LARGE SCALE GENOMIC DNA]</scope>
    <source>
        <strain evidence="2">ATCC 35296 / DSM 3052 / OCM 3 / 743B</strain>
    </source>
</reference>
<dbReference type="Proteomes" id="UP000002730">
    <property type="component" value="Chromosome"/>
</dbReference>
<evidence type="ECO:0000313" key="2">
    <source>
        <dbReference type="Proteomes" id="UP000002730"/>
    </source>
</evidence>
<name>D9SWW6_CLOC7</name>
<dbReference type="KEGG" id="ccb:Clocel_1579"/>
<sequence length="30" mass="3533">MKKTKIGGYIVLRLDIVYVYTLMHLRVVPI</sequence>
<protein>
    <submittedName>
        <fullName evidence="1">Uncharacterized protein</fullName>
    </submittedName>
</protein>
<accession>D9SWW6</accession>
<proteinExistence type="predicted"/>
<keyword evidence="2" id="KW-1185">Reference proteome</keyword>
<dbReference type="AlphaFoldDB" id="D9SWW6"/>
<gene>
    <name evidence="1" type="ordered locus">Clocel_1579</name>
</gene>
<dbReference type="EMBL" id="CP002160">
    <property type="protein sequence ID" value="ADL51327.1"/>
    <property type="molecule type" value="Genomic_DNA"/>
</dbReference>